<dbReference type="OrthoDB" id="546257at2759"/>
<sequence>MDKTLGFRAFMVLLVVIILAMLITMYRTNKSHVAAAPARQVAHERFNASMQPSDGFTTEAYAPVDDMPVMGSMPATNVCSPAPQGSSGLPGASGAGAVLPSEPLSNEQYRAVDFAAGGGSDAPASAYPSKRLSAEDLLPKDAANTKWAQVTPLGQGELRDLNFVTAGWHIGVNTQGQSLRNANLQLHSDPINPQFKVSPWNMSTVEPDVSRRPFEIS</sequence>
<keyword evidence="2" id="KW-0812">Transmembrane</keyword>
<reference evidence="4" key="1">
    <citation type="journal article" date="2020" name="bioRxiv">
        <title>Comparative genomics of Chlamydomonas.</title>
        <authorList>
            <person name="Craig R.J."/>
            <person name="Hasan A.R."/>
            <person name="Ness R.W."/>
            <person name="Keightley P.D."/>
        </authorList>
    </citation>
    <scope>NUCLEOTIDE SEQUENCE</scope>
    <source>
        <strain evidence="4">CCAP 11/70</strain>
    </source>
</reference>
<dbReference type="InterPro" id="IPR055730">
    <property type="entry name" value="P11_C"/>
</dbReference>
<evidence type="ECO:0000313" key="4">
    <source>
        <dbReference type="EMBL" id="KAG2483890.1"/>
    </source>
</evidence>
<organism evidence="4 5">
    <name type="scientific">Edaphochlamys debaryana</name>
    <dbReference type="NCBI Taxonomy" id="47281"/>
    <lineage>
        <taxon>Eukaryota</taxon>
        <taxon>Viridiplantae</taxon>
        <taxon>Chlorophyta</taxon>
        <taxon>core chlorophytes</taxon>
        <taxon>Chlorophyceae</taxon>
        <taxon>CS clade</taxon>
        <taxon>Chlamydomonadales</taxon>
        <taxon>Chlamydomonadales incertae sedis</taxon>
        <taxon>Edaphochlamys</taxon>
    </lineage>
</organism>
<keyword evidence="2" id="KW-1133">Transmembrane helix</keyword>
<dbReference type="Pfam" id="PF23983">
    <property type="entry name" value="P11_C"/>
    <property type="match status" value="1"/>
</dbReference>
<evidence type="ECO:0000313" key="5">
    <source>
        <dbReference type="Proteomes" id="UP000612055"/>
    </source>
</evidence>
<evidence type="ECO:0000256" key="2">
    <source>
        <dbReference type="SAM" id="Phobius"/>
    </source>
</evidence>
<feature type="transmembrane region" description="Helical" evidence="2">
    <location>
        <begin position="6"/>
        <end position="26"/>
    </location>
</feature>
<feature type="domain" description="Minor capsid protein P11 C-terminal conserved region" evidence="3">
    <location>
        <begin position="132"/>
        <end position="215"/>
    </location>
</feature>
<keyword evidence="5" id="KW-1185">Reference proteome</keyword>
<dbReference type="AlphaFoldDB" id="A0A835XMX3"/>
<evidence type="ECO:0000256" key="1">
    <source>
        <dbReference type="SAM" id="MobiDB-lite"/>
    </source>
</evidence>
<evidence type="ECO:0000259" key="3">
    <source>
        <dbReference type="Pfam" id="PF23983"/>
    </source>
</evidence>
<keyword evidence="2" id="KW-0472">Membrane</keyword>
<dbReference type="EMBL" id="JAEHOE010000163">
    <property type="protein sequence ID" value="KAG2483890.1"/>
    <property type="molecule type" value="Genomic_DNA"/>
</dbReference>
<comment type="caution">
    <text evidence="4">The sequence shown here is derived from an EMBL/GenBank/DDBJ whole genome shotgun (WGS) entry which is preliminary data.</text>
</comment>
<gene>
    <name evidence="4" type="ORF">HYH03_017284</name>
</gene>
<proteinExistence type="predicted"/>
<feature type="region of interest" description="Disordered" evidence="1">
    <location>
        <begin position="80"/>
        <end position="100"/>
    </location>
</feature>
<protein>
    <recommendedName>
        <fullName evidence="3">Minor capsid protein P11 C-terminal conserved region domain-containing protein</fullName>
    </recommendedName>
</protein>
<name>A0A835XMX3_9CHLO</name>
<dbReference type="Proteomes" id="UP000612055">
    <property type="component" value="Unassembled WGS sequence"/>
</dbReference>
<accession>A0A835XMX3</accession>